<proteinExistence type="predicted"/>
<gene>
    <name evidence="1" type="ORF">LCGC14_0252270</name>
</gene>
<evidence type="ECO:0008006" key="2">
    <source>
        <dbReference type="Google" id="ProtNLM"/>
    </source>
</evidence>
<dbReference type="EMBL" id="LAZR01000131">
    <property type="protein sequence ID" value="KKN88155.1"/>
    <property type="molecule type" value="Genomic_DNA"/>
</dbReference>
<dbReference type="AlphaFoldDB" id="A0A0F9U4J3"/>
<reference evidence="1" key="1">
    <citation type="journal article" date="2015" name="Nature">
        <title>Complex archaea that bridge the gap between prokaryotes and eukaryotes.</title>
        <authorList>
            <person name="Spang A."/>
            <person name="Saw J.H."/>
            <person name="Jorgensen S.L."/>
            <person name="Zaremba-Niedzwiedzka K."/>
            <person name="Martijn J."/>
            <person name="Lind A.E."/>
            <person name="van Eijk R."/>
            <person name="Schleper C."/>
            <person name="Guy L."/>
            <person name="Ettema T.J."/>
        </authorList>
    </citation>
    <scope>NUCLEOTIDE SEQUENCE</scope>
</reference>
<name>A0A0F9U4J3_9ZZZZ</name>
<comment type="caution">
    <text evidence="1">The sequence shown here is derived from an EMBL/GenBank/DDBJ whole genome shotgun (WGS) entry which is preliminary data.</text>
</comment>
<protein>
    <recommendedName>
        <fullName evidence="2">VRR-NUC domain-containing protein</fullName>
    </recommendedName>
</protein>
<sequence>MTEETFWANHVKPALTSTHFGRRAWKVGTSTRAGVPDVAYRPPGQMAWLELKYVPHWPVRDATPLTLGLTLEQRAHLRDWCEDDGGRGFVVVLVDRDVLVLPWYVPDVIQRENLRELTLAQMALKDVKNLLARELDALIFANRGDAKVTDGTWVDLGERYE</sequence>
<accession>A0A0F9U4J3</accession>
<evidence type="ECO:0000313" key="1">
    <source>
        <dbReference type="EMBL" id="KKN88155.1"/>
    </source>
</evidence>
<organism evidence="1">
    <name type="scientific">marine sediment metagenome</name>
    <dbReference type="NCBI Taxonomy" id="412755"/>
    <lineage>
        <taxon>unclassified sequences</taxon>
        <taxon>metagenomes</taxon>
        <taxon>ecological metagenomes</taxon>
    </lineage>
</organism>